<evidence type="ECO:0000313" key="1">
    <source>
        <dbReference type="EMBL" id="KAL3319581.1"/>
    </source>
</evidence>
<name>A0ABD2QMB5_9PLAT</name>
<gene>
    <name evidence="1" type="ORF">Ciccas_001746</name>
</gene>
<dbReference type="AlphaFoldDB" id="A0ABD2QMB5"/>
<sequence length="353" mass="41182">MEAPEVRSMEAAKFRSIICQANRAKMADFYRTEILDQVKLKFQDESADCIAKAEWAANYLLLERYRSQGHFGPYLKEAQALFVQAFSSPLRDQSKLFNLVHECCKKNDEFFRILEDLDQFYIFLSHLPMEQLGAILRLSLFSLRPLSKEKLYYECVKTFVSTNCETHTRLCIQLLGYVLFHLRSSWGEADKQFLRSILERMYYSKSSDADNRSAVRRLVRSSMKHLSVEDHYFITEPVLLPSLLESDATLTGLTDALLMSDQNARISRDMSVLTTAYMFWRRPQTHFRSRDHEPAIAIAKLDSKYRDGSQAELWNQLDKQPHSQWIDAQTVKSFRSLDQDESSIYSLLDKNNE</sequence>
<proteinExistence type="predicted"/>
<protein>
    <submittedName>
        <fullName evidence="1">Uncharacterized protein</fullName>
    </submittedName>
</protein>
<evidence type="ECO:0000313" key="2">
    <source>
        <dbReference type="Proteomes" id="UP001626550"/>
    </source>
</evidence>
<organism evidence="1 2">
    <name type="scientific">Cichlidogyrus casuarinus</name>
    <dbReference type="NCBI Taxonomy" id="1844966"/>
    <lineage>
        <taxon>Eukaryota</taxon>
        <taxon>Metazoa</taxon>
        <taxon>Spiralia</taxon>
        <taxon>Lophotrochozoa</taxon>
        <taxon>Platyhelminthes</taxon>
        <taxon>Monogenea</taxon>
        <taxon>Monopisthocotylea</taxon>
        <taxon>Dactylogyridea</taxon>
        <taxon>Ancyrocephalidae</taxon>
        <taxon>Cichlidogyrus</taxon>
    </lineage>
</organism>
<keyword evidence="2" id="KW-1185">Reference proteome</keyword>
<comment type="caution">
    <text evidence="1">The sequence shown here is derived from an EMBL/GenBank/DDBJ whole genome shotgun (WGS) entry which is preliminary data.</text>
</comment>
<dbReference type="EMBL" id="JBJKFK010000122">
    <property type="protein sequence ID" value="KAL3319581.1"/>
    <property type="molecule type" value="Genomic_DNA"/>
</dbReference>
<dbReference type="Proteomes" id="UP001626550">
    <property type="component" value="Unassembled WGS sequence"/>
</dbReference>
<accession>A0ABD2QMB5</accession>
<reference evidence="1 2" key="1">
    <citation type="submission" date="2024-11" db="EMBL/GenBank/DDBJ databases">
        <title>Adaptive evolution of stress response genes in parasites aligns with host niche diversity.</title>
        <authorList>
            <person name="Hahn C."/>
            <person name="Resl P."/>
        </authorList>
    </citation>
    <scope>NUCLEOTIDE SEQUENCE [LARGE SCALE GENOMIC DNA]</scope>
    <source>
        <strain evidence="1">EGGRZ-B1_66</strain>
        <tissue evidence="1">Body</tissue>
    </source>
</reference>